<evidence type="ECO:0000259" key="1">
    <source>
        <dbReference type="PROSITE" id="PS50878"/>
    </source>
</evidence>
<dbReference type="EMBL" id="CADCXU010012595">
    <property type="protein sequence ID" value="CAB0002539.1"/>
    <property type="molecule type" value="Genomic_DNA"/>
</dbReference>
<proteinExistence type="predicted"/>
<feature type="domain" description="Reverse transcriptase" evidence="1">
    <location>
        <begin position="1"/>
        <end position="149"/>
    </location>
</feature>
<feature type="non-terminal residue" evidence="2">
    <location>
        <position position="534"/>
    </location>
</feature>
<dbReference type="InterPro" id="IPR000477">
    <property type="entry name" value="RT_dom"/>
</dbReference>
<sequence>MDFAKAFDRLSHEHLAAKLESIGLFGSLLAWLRDYLTGRTMVVQIRNARSHPSPATSGVPHWSHLGPLLFLVLIDSVLDSFINTPALLFADYLKLFNRVDAPGGCQRLQDSLVALSFWCDQNSLHLNPAKCTATTFCRGQRSVVFTYMLGDAPLRQMSLRYQVRDLYRRLRRKGYPKDLFQDYSKLKSKYVRVLRQAKREFFDRHQRAINDCKNSRGFRKIVKTIKKKPYCENPVPLREWEASYKGIYKPKSLGSVWPSTLQLVTGLDEVITLQELEKVLCHIKNGKAPGEDAIPNDVLKILPKNWKQYPVDLFNHILAAGEVAVGWGRVKLYLLHKKGDQADPSNYIALMSTIVKVFTTILADRLTSWANVRGVLPEEQAGFRAKRSCTDHTFTLHAAACLCPTKKIKPLVMVMVDLKRAFDSVCHDKLGSKLEKIGVSGRIIRDLVSLYSSACFLIQSDPQGERFEQDITEGVLQGDCLSPLLFILFLSDLGPFMDERGCHGLRIGGKELSQLIFAEDLAVLVDSVPDAQHK</sequence>
<name>A0A6H5GLP3_9HEMI</name>
<dbReference type="PROSITE" id="PS50878">
    <property type="entry name" value="RT_POL"/>
    <property type="match status" value="2"/>
</dbReference>
<dbReference type="CDD" id="cd01650">
    <property type="entry name" value="RT_nLTR_like"/>
    <property type="match status" value="1"/>
</dbReference>
<dbReference type="Pfam" id="PF00078">
    <property type="entry name" value="RVT_1"/>
    <property type="match status" value="2"/>
</dbReference>
<keyword evidence="3" id="KW-1185">Reference proteome</keyword>
<accession>A0A6H5GLP3</accession>
<feature type="domain" description="Reverse transcriptase" evidence="1">
    <location>
        <begin position="316"/>
        <end position="534"/>
    </location>
</feature>
<reference evidence="2 3" key="1">
    <citation type="submission" date="2020-02" db="EMBL/GenBank/DDBJ databases">
        <authorList>
            <person name="Ferguson B K."/>
        </authorList>
    </citation>
    <scope>NUCLEOTIDE SEQUENCE [LARGE SCALE GENOMIC DNA]</scope>
</reference>
<organism evidence="2 3">
    <name type="scientific">Nesidiocoris tenuis</name>
    <dbReference type="NCBI Taxonomy" id="355587"/>
    <lineage>
        <taxon>Eukaryota</taxon>
        <taxon>Metazoa</taxon>
        <taxon>Ecdysozoa</taxon>
        <taxon>Arthropoda</taxon>
        <taxon>Hexapoda</taxon>
        <taxon>Insecta</taxon>
        <taxon>Pterygota</taxon>
        <taxon>Neoptera</taxon>
        <taxon>Paraneoptera</taxon>
        <taxon>Hemiptera</taxon>
        <taxon>Heteroptera</taxon>
        <taxon>Panheteroptera</taxon>
        <taxon>Cimicomorpha</taxon>
        <taxon>Miridae</taxon>
        <taxon>Dicyphina</taxon>
        <taxon>Nesidiocoris</taxon>
    </lineage>
</organism>
<dbReference type="AlphaFoldDB" id="A0A6H5GLP3"/>
<evidence type="ECO:0000313" key="2">
    <source>
        <dbReference type="EMBL" id="CAB0002539.1"/>
    </source>
</evidence>
<protein>
    <recommendedName>
        <fullName evidence="1">Reverse transcriptase domain-containing protein</fullName>
    </recommendedName>
</protein>
<gene>
    <name evidence="2" type="ORF">NTEN_LOCUS8326</name>
</gene>
<dbReference type="OrthoDB" id="6628575at2759"/>
<dbReference type="PANTHER" id="PTHR19446">
    <property type="entry name" value="REVERSE TRANSCRIPTASES"/>
    <property type="match status" value="1"/>
</dbReference>
<dbReference type="Proteomes" id="UP000479000">
    <property type="component" value="Unassembled WGS sequence"/>
</dbReference>
<evidence type="ECO:0000313" key="3">
    <source>
        <dbReference type="Proteomes" id="UP000479000"/>
    </source>
</evidence>